<dbReference type="NCBIfam" id="TIGR00090">
    <property type="entry name" value="rsfS_iojap_ybeB"/>
    <property type="match status" value="1"/>
</dbReference>
<evidence type="ECO:0000313" key="3">
    <source>
        <dbReference type="EMBL" id="RDY21999.1"/>
    </source>
</evidence>
<dbReference type="EMBL" id="MBEW02000002">
    <property type="protein sequence ID" value="RDY21999.1"/>
    <property type="molecule type" value="Genomic_DNA"/>
</dbReference>
<keyword evidence="2" id="KW-0678">Repressor</keyword>
<comment type="caution">
    <text evidence="3">The sequence shown here is derived from an EMBL/GenBank/DDBJ whole genome shotgun (WGS) entry which is preliminary data.</text>
</comment>
<evidence type="ECO:0000313" key="6">
    <source>
        <dbReference type="Proteomes" id="UP000319424"/>
    </source>
</evidence>
<dbReference type="HAMAP" id="MF_01477">
    <property type="entry name" value="Iojap_RsfS"/>
    <property type="match status" value="1"/>
</dbReference>
<dbReference type="RefSeq" id="WP_068912134.1">
    <property type="nucleotide sequence ID" value="NZ_MBEW02000002.1"/>
</dbReference>
<comment type="subcellular location">
    <subcellularLocation>
        <location evidence="2">Cytoplasm</location>
    </subcellularLocation>
</comment>
<dbReference type="GO" id="GO:0005737">
    <property type="term" value="C:cytoplasm"/>
    <property type="evidence" value="ECO:0007669"/>
    <property type="project" value="UniProtKB-SubCell"/>
</dbReference>
<dbReference type="OrthoDB" id="9793681at2"/>
<evidence type="ECO:0000256" key="1">
    <source>
        <dbReference type="ARBA" id="ARBA00010574"/>
    </source>
</evidence>
<keyword evidence="2" id="KW-0963">Cytoplasm</keyword>
<dbReference type="STRING" id="1871336.BBG48_08340"/>
<keyword evidence="2" id="KW-0810">Translation regulation</keyword>
<dbReference type="PANTHER" id="PTHR21043:SF0">
    <property type="entry name" value="MITOCHONDRIAL ASSEMBLY OF RIBOSOMAL LARGE SUBUNIT PROTEIN 1"/>
    <property type="match status" value="1"/>
</dbReference>
<dbReference type="Proteomes" id="UP000093352">
    <property type="component" value="Unassembled WGS sequence"/>
</dbReference>
<keyword evidence="5" id="KW-1185">Reference proteome</keyword>
<evidence type="ECO:0000313" key="5">
    <source>
        <dbReference type="Proteomes" id="UP000093352"/>
    </source>
</evidence>
<name>A0A371IND9_9FIRM</name>
<comment type="subunit">
    <text evidence="2">Interacts with ribosomal protein uL14 (rplN).</text>
</comment>
<reference evidence="3" key="2">
    <citation type="submission" date="2018-07" db="EMBL/GenBank/DDBJ databases">
        <authorList>
            <person name="Quirk P.G."/>
            <person name="Krulwich T.A."/>
        </authorList>
    </citation>
    <scope>NUCLEOTIDE SEQUENCE</scope>
    <source>
        <strain evidence="3">CCRI-22567</strain>
    </source>
</reference>
<sequence length="117" mass="13284">MQTREKLKAIYKVLDEKLAKDIKVLNIEKISSVADYFVIASGSSLRQVTALEDAVNDELAKYGENPRSVEGKVSATWILMDYGDIVVNIFEPDVRQTYNLERLWVDAKVEDMETVQA</sequence>
<reference evidence="3 5" key="1">
    <citation type="journal article" date="2016" name="Genome Announc.">
        <title>Draft Genome Sequence of Criibacterium bergeronii gen. nov., sp. nov., Strain CCRI-22567T, Isolated from a Vaginal Sample from a Woman with Bacterial Vaginosis.</title>
        <authorList>
            <person name="Maheux A.F."/>
            <person name="Berube E."/>
            <person name="Boudreau D.K."/>
            <person name="Raymond F."/>
            <person name="Corbeil J."/>
            <person name="Roy P.H."/>
            <person name="Boissinot M."/>
            <person name="Omar R.F."/>
        </authorList>
    </citation>
    <scope>NUCLEOTIDE SEQUENCE [LARGE SCALE GENOMIC DNA]</scope>
    <source>
        <strain evidence="3 5">CCRI-22567</strain>
    </source>
</reference>
<evidence type="ECO:0000313" key="4">
    <source>
        <dbReference type="EMBL" id="TRW22935.1"/>
    </source>
</evidence>
<dbReference type="SUPFAM" id="SSF81301">
    <property type="entry name" value="Nucleotidyltransferase"/>
    <property type="match status" value="1"/>
</dbReference>
<dbReference type="AlphaFoldDB" id="A0A371IND9"/>
<accession>A0A371IND9</accession>
<reference evidence="4 6" key="3">
    <citation type="submission" date="2019-07" db="EMBL/GenBank/DDBJ databases">
        <title>Criibacterium bergeronii gen. nov., sp. nov. isolated from human clinical samples.</title>
        <authorList>
            <person name="Maheux A.F."/>
            <person name="Boudreau D.K."/>
            <person name="Berube E."/>
            <person name="Brodeur S."/>
            <person name="Bernard K.A."/>
            <person name="Abed J.Y."/>
            <person name="Ducrey E."/>
            <person name="Guay E.F."/>
            <person name="Raymond F."/>
            <person name="Corbeil J."/>
            <person name="Domingo M.-C."/>
            <person name="Roy P.H."/>
            <person name="Boissinot M."/>
            <person name="Tocheva E.I."/>
            <person name="Omar R.F."/>
        </authorList>
    </citation>
    <scope>NUCLEOTIDE SEQUENCE [LARGE SCALE GENOMIC DNA]</scope>
    <source>
        <strain evidence="4 6">CCRI-24246</strain>
    </source>
</reference>
<dbReference type="InterPro" id="IPR004394">
    <property type="entry name" value="Iojap/RsfS/C7orf30"/>
</dbReference>
<dbReference type="GO" id="GO:0042256">
    <property type="term" value="P:cytosolic ribosome assembly"/>
    <property type="evidence" value="ECO:0007669"/>
    <property type="project" value="UniProtKB-UniRule"/>
</dbReference>
<proteinExistence type="inferred from homology"/>
<dbReference type="GO" id="GO:0043023">
    <property type="term" value="F:ribosomal large subunit binding"/>
    <property type="evidence" value="ECO:0007669"/>
    <property type="project" value="TreeGrafter"/>
</dbReference>
<comment type="similarity">
    <text evidence="1 2">Belongs to the Iojap/RsfS family.</text>
</comment>
<dbReference type="Proteomes" id="UP000319424">
    <property type="component" value="Unassembled WGS sequence"/>
</dbReference>
<organism evidence="3 5">
    <name type="scientific">Criibacterium bergeronii</name>
    <dbReference type="NCBI Taxonomy" id="1871336"/>
    <lineage>
        <taxon>Bacteria</taxon>
        <taxon>Bacillati</taxon>
        <taxon>Bacillota</taxon>
        <taxon>Clostridia</taxon>
        <taxon>Peptostreptococcales</taxon>
        <taxon>Filifactoraceae</taxon>
        <taxon>Criibacterium</taxon>
    </lineage>
</organism>
<dbReference type="EMBL" id="VJXW01000022">
    <property type="protein sequence ID" value="TRW22935.1"/>
    <property type="molecule type" value="Genomic_DNA"/>
</dbReference>
<dbReference type="PANTHER" id="PTHR21043">
    <property type="entry name" value="IOJAP SUPERFAMILY ORTHOLOG"/>
    <property type="match status" value="1"/>
</dbReference>
<gene>
    <name evidence="2 3" type="primary">rsfS</name>
    <name evidence="3" type="ORF">BBG48_001250</name>
    <name evidence="4" type="ORF">FL857_10725</name>
</gene>
<dbReference type="InterPro" id="IPR043519">
    <property type="entry name" value="NT_sf"/>
</dbReference>
<comment type="function">
    <text evidence="2">Functions as a ribosomal silencing factor. Interacts with ribosomal protein uL14 (rplN), blocking formation of intersubunit bridge B8. Prevents association of the 30S and 50S ribosomal subunits and the formation of functional ribosomes, thus repressing translation.</text>
</comment>
<dbReference type="Pfam" id="PF02410">
    <property type="entry name" value="RsfS"/>
    <property type="match status" value="1"/>
</dbReference>
<dbReference type="GO" id="GO:0017148">
    <property type="term" value="P:negative regulation of translation"/>
    <property type="evidence" value="ECO:0007669"/>
    <property type="project" value="UniProtKB-UniRule"/>
</dbReference>
<evidence type="ECO:0000256" key="2">
    <source>
        <dbReference type="HAMAP-Rule" id="MF_01477"/>
    </source>
</evidence>
<dbReference type="GO" id="GO:0090071">
    <property type="term" value="P:negative regulation of ribosome biogenesis"/>
    <property type="evidence" value="ECO:0007669"/>
    <property type="project" value="UniProtKB-UniRule"/>
</dbReference>
<protein>
    <recommendedName>
        <fullName evidence="2">Ribosomal silencing factor RsfS</fullName>
    </recommendedName>
</protein>
<dbReference type="Gene3D" id="3.30.460.10">
    <property type="entry name" value="Beta Polymerase, domain 2"/>
    <property type="match status" value="1"/>
</dbReference>